<proteinExistence type="predicted"/>
<evidence type="ECO:0000256" key="1">
    <source>
        <dbReference type="ARBA" id="ARBA00022527"/>
    </source>
</evidence>
<dbReference type="CDD" id="cd16936">
    <property type="entry name" value="HATPase_RsbW-like"/>
    <property type="match status" value="1"/>
</dbReference>
<keyword evidence="4" id="KW-1185">Reference proteome</keyword>
<feature type="domain" description="Histidine kinase/HSP90-like ATPase" evidence="2">
    <location>
        <begin position="12"/>
        <end position="133"/>
    </location>
</feature>
<comment type="caution">
    <text evidence="3">The sequence shown here is derived from an EMBL/GenBank/DDBJ whole genome shotgun (WGS) entry which is preliminary data.</text>
</comment>
<dbReference type="SUPFAM" id="SSF55874">
    <property type="entry name" value="ATPase domain of HSP90 chaperone/DNA topoisomerase II/histidine kinase"/>
    <property type="match status" value="1"/>
</dbReference>
<dbReference type="InterPro" id="IPR050267">
    <property type="entry name" value="Anti-sigma-factor_SerPK"/>
</dbReference>
<evidence type="ECO:0000313" key="4">
    <source>
        <dbReference type="Proteomes" id="UP000240708"/>
    </source>
</evidence>
<keyword evidence="3" id="KW-0808">Transferase</keyword>
<evidence type="ECO:0000259" key="2">
    <source>
        <dbReference type="Pfam" id="PF13581"/>
    </source>
</evidence>
<evidence type="ECO:0000313" key="3">
    <source>
        <dbReference type="EMBL" id="PSL02971.1"/>
    </source>
</evidence>
<gene>
    <name evidence="3" type="ORF">CLV48_10880</name>
</gene>
<dbReference type="PANTHER" id="PTHR35526:SF3">
    <property type="entry name" value="ANTI-SIGMA-F FACTOR RSBW"/>
    <property type="match status" value="1"/>
</dbReference>
<dbReference type="PANTHER" id="PTHR35526">
    <property type="entry name" value="ANTI-SIGMA-F FACTOR RSBW-RELATED"/>
    <property type="match status" value="1"/>
</dbReference>
<dbReference type="Pfam" id="PF13581">
    <property type="entry name" value="HATPase_c_2"/>
    <property type="match status" value="1"/>
</dbReference>
<accession>A0A2P8E0H1</accession>
<keyword evidence="3" id="KW-0418">Kinase</keyword>
<dbReference type="InterPro" id="IPR003594">
    <property type="entry name" value="HATPase_dom"/>
</dbReference>
<dbReference type="Proteomes" id="UP000240708">
    <property type="component" value="Unassembled WGS sequence"/>
</dbReference>
<organism evidence="3 4">
    <name type="scientific">Cecembia rubra</name>
    <dbReference type="NCBI Taxonomy" id="1485585"/>
    <lineage>
        <taxon>Bacteria</taxon>
        <taxon>Pseudomonadati</taxon>
        <taxon>Bacteroidota</taxon>
        <taxon>Cytophagia</taxon>
        <taxon>Cytophagales</taxon>
        <taxon>Cyclobacteriaceae</taxon>
        <taxon>Cecembia</taxon>
    </lineage>
</organism>
<sequence length="138" mass="15789">MIDRLKLYCNTNQLAILRDFLTKTLQDTGMGDIEKHQVILAVEEVCANLMIHSHLCNPNSFISVRAVLHEEEVVFEIVDMGQGFNILEYQEPELAEVVKTKRKGGLGIMLVKKIMDRIEFETNGQKNTCRLIKILKSK</sequence>
<name>A0A2P8E0H1_9BACT</name>
<dbReference type="EMBL" id="PYGF01000008">
    <property type="protein sequence ID" value="PSL02971.1"/>
    <property type="molecule type" value="Genomic_DNA"/>
</dbReference>
<reference evidence="3 4" key="1">
    <citation type="submission" date="2018-03" db="EMBL/GenBank/DDBJ databases">
        <title>Genomic Encyclopedia of Archaeal and Bacterial Type Strains, Phase II (KMG-II): from individual species to whole genera.</title>
        <authorList>
            <person name="Goeker M."/>
        </authorList>
    </citation>
    <scope>NUCLEOTIDE SEQUENCE [LARGE SCALE GENOMIC DNA]</scope>
    <source>
        <strain evidence="3 4">DSM 28057</strain>
    </source>
</reference>
<keyword evidence="1" id="KW-0723">Serine/threonine-protein kinase</keyword>
<dbReference type="RefSeq" id="WP_170069034.1">
    <property type="nucleotide sequence ID" value="NZ_PYGF01000008.1"/>
</dbReference>
<protein>
    <submittedName>
        <fullName evidence="3">Serine/threonine-protein kinase RsbW</fullName>
    </submittedName>
</protein>
<dbReference type="GO" id="GO:0004674">
    <property type="term" value="F:protein serine/threonine kinase activity"/>
    <property type="evidence" value="ECO:0007669"/>
    <property type="project" value="UniProtKB-KW"/>
</dbReference>
<dbReference type="InterPro" id="IPR036890">
    <property type="entry name" value="HATPase_C_sf"/>
</dbReference>
<dbReference type="AlphaFoldDB" id="A0A2P8E0H1"/>
<dbReference type="Gene3D" id="3.30.565.10">
    <property type="entry name" value="Histidine kinase-like ATPase, C-terminal domain"/>
    <property type="match status" value="1"/>
</dbReference>